<feature type="domain" description="Beta-lactamase-related" evidence="1">
    <location>
        <begin position="47"/>
        <end position="390"/>
    </location>
</feature>
<dbReference type="InterPro" id="IPR052907">
    <property type="entry name" value="Beta-lactamase/esterase"/>
</dbReference>
<name>A0A0U0ZK49_9MYCO</name>
<dbReference type="RefSeq" id="WP_016892502.1">
    <property type="nucleotide sequence ID" value="NZ_CSWP01000002.1"/>
</dbReference>
<dbReference type="Proteomes" id="UP000045782">
    <property type="component" value="Unassembled WGS sequence"/>
</dbReference>
<accession>A0A0U0ZK49</accession>
<dbReference type="EMBL" id="CSWP01000002">
    <property type="protein sequence ID" value="CPV40532.1"/>
    <property type="molecule type" value="Genomic_DNA"/>
</dbReference>
<gene>
    <name evidence="2" type="ORF">ERS075579_01173</name>
</gene>
<reference evidence="2 3" key="1">
    <citation type="submission" date="2015-03" db="EMBL/GenBank/DDBJ databases">
        <authorList>
            <person name="Murphy D."/>
        </authorList>
    </citation>
    <scope>NUCLEOTIDE SEQUENCE [LARGE SCALE GENOMIC DNA]</scope>
    <source>
        <strain evidence="2 3">PAP088</strain>
    </source>
</reference>
<dbReference type="Pfam" id="PF00144">
    <property type="entry name" value="Beta-lactamase"/>
    <property type="match status" value="1"/>
</dbReference>
<dbReference type="PANTHER" id="PTHR43319">
    <property type="entry name" value="BETA-LACTAMASE-RELATED"/>
    <property type="match status" value="1"/>
</dbReference>
<organism evidence="2 3">
    <name type="scientific">Mycobacteroides abscessus</name>
    <dbReference type="NCBI Taxonomy" id="36809"/>
    <lineage>
        <taxon>Bacteria</taxon>
        <taxon>Bacillati</taxon>
        <taxon>Actinomycetota</taxon>
        <taxon>Actinomycetes</taxon>
        <taxon>Mycobacteriales</taxon>
        <taxon>Mycobacteriaceae</taxon>
        <taxon>Mycobacteroides</taxon>
    </lineage>
</organism>
<evidence type="ECO:0000313" key="2">
    <source>
        <dbReference type="EMBL" id="CPV40532.1"/>
    </source>
</evidence>
<proteinExistence type="predicted"/>
<dbReference type="Gene3D" id="3.40.710.10">
    <property type="entry name" value="DD-peptidase/beta-lactamase superfamily"/>
    <property type="match status" value="1"/>
</dbReference>
<dbReference type="AlphaFoldDB" id="A0A0U0ZK49"/>
<dbReference type="InterPro" id="IPR001466">
    <property type="entry name" value="Beta-lactam-related"/>
</dbReference>
<dbReference type="SUPFAM" id="SSF56601">
    <property type="entry name" value="beta-lactamase/transpeptidase-like"/>
    <property type="match status" value="1"/>
</dbReference>
<dbReference type="InterPro" id="IPR012338">
    <property type="entry name" value="Beta-lactam/transpept-like"/>
</dbReference>
<sequence length="414" mass="44116">MSQPQRRVETAPAIAPLPVRTELPGGVHGWAQPEFDRVVRKFASMYVGRIGGGALCVYVDGEPVLDIWAGEARPGMPWTHDTAPIVYSASKGVTATVIHRLADRRLLTYDAPVARYWPQFAANGKESITVRELLSHKSGLAALAPLASTPEELLDHELMEERLAAAPVGRFYGKAAYHAMTYGWLLAGLGRAITGQDMRTLYRAEIAEPLGVDGIHLGRPPADSPTIPAGIYAHLEKAVRAPFLSRGLSLGARVIDAIPAARGATGAIHVPGAERIVADNGHASAPLYDTQMGAGNAICTAPALAKLYAALSNRGSVDGRQLLSAEKTAELARGRGIRPGLPLTRDIWDLGYHCFPAPGLLGGFGHMGAGGSTGWADPKRRIAVGLAHNHLILPNPMHNVAFPRLWATTVRCAR</sequence>
<dbReference type="PANTHER" id="PTHR43319:SF3">
    <property type="entry name" value="BETA-LACTAMASE-RELATED DOMAIN-CONTAINING PROTEIN"/>
    <property type="match status" value="1"/>
</dbReference>
<evidence type="ECO:0000313" key="3">
    <source>
        <dbReference type="Proteomes" id="UP000045782"/>
    </source>
</evidence>
<protein>
    <submittedName>
        <fullName evidence="2">Putative lipase/esterase/beta-lactamase</fullName>
    </submittedName>
</protein>
<evidence type="ECO:0000259" key="1">
    <source>
        <dbReference type="Pfam" id="PF00144"/>
    </source>
</evidence>